<evidence type="ECO:0000259" key="2">
    <source>
        <dbReference type="Pfam" id="PF02579"/>
    </source>
</evidence>
<dbReference type="EMBL" id="LOBR01000081">
    <property type="protein sequence ID" value="KYN84529.1"/>
    <property type="molecule type" value="Genomic_DNA"/>
</dbReference>
<gene>
    <name evidence="4" type="ORF">ATY37_05670</name>
    <name evidence="3" type="ORF">AUQ44_17450</name>
</gene>
<proteinExistence type="predicted"/>
<dbReference type="Pfam" id="PF02579">
    <property type="entry name" value="Nitro_FeMo-Co"/>
    <property type="match status" value="1"/>
</dbReference>
<accession>A0A151JD86</accession>
<evidence type="ECO:0000313" key="6">
    <source>
        <dbReference type="Proteomes" id="UP000075349"/>
    </source>
</evidence>
<dbReference type="GeneID" id="95680029"/>
<accession>A0A151KUA1</accession>
<dbReference type="InterPro" id="IPR003731">
    <property type="entry name" value="Di-Nase_FeMo-co_biosynth"/>
</dbReference>
<dbReference type="EMBL" id="LOMK01000002">
    <property type="protein sequence ID" value="KYN23710.1"/>
    <property type="molecule type" value="Genomic_DNA"/>
</dbReference>
<dbReference type="Proteomes" id="UP000075349">
    <property type="component" value="Unassembled WGS sequence"/>
</dbReference>
<dbReference type="AlphaFoldDB" id="A0A151JD86"/>
<evidence type="ECO:0000256" key="1">
    <source>
        <dbReference type="ARBA" id="ARBA00023231"/>
    </source>
</evidence>
<evidence type="ECO:0000313" key="5">
    <source>
        <dbReference type="Proteomes" id="UP000075346"/>
    </source>
</evidence>
<evidence type="ECO:0000313" key="4">
    <source>
        <dbReference type="EMBL" id="KYN84529.1"/>
    </source>
</evidence>
<dbReference type="InterPro" id="IPR036105">
    <property type="entry name" value="DiNase_FeMo-co_biosyn_sf"/>
</dbReference>
<keyword evidence="1" id="KW-0535">Nitrogen fixation</keyword>
<reference evidence="3 5" key="2">
    <citation type="submission" date="2015-12" db="EMBL/GenBank/DDBJ databases">
        <authorList>
            <person name="Shamseldin A."/>
            <person name="Moawad H."/>
            <person name="Abd El-Rahim W.M."/>
            <person name="Sadowsky M.J."/>
        </authorList>
    </citation>
    <scope>NUCLEOTIDE SEQUENCE [LARGE SCALE GENOMIC DNA]</scope>
    <source>
        <strain evidence="5">2538-88</strain>
        <strain evidence="3">2756-81</strain>
    </source>
</reference>
<protein>
    <recommendedName>
        <fullName evidence="2">Dinitrogenase iron-molybdenum cofactor biosynthesis domain-containing protein</fullName>
    </recommendedName>
</protein>
<dbReference type="RefSeq" id="WP_061894275.1">
    <property type="nucleotide sequence ID" value="NZ_CP035922.1"/>
</dbReference>
<dbReference type="Gene3D" id="3.30.420.130">
    <property type="entry name" value="Dinitrogenase iron-molybdenum cofactor biosynthesis domain"/>
    <property type="match status" value="1"/>
</dbReference>
<name>A0A151JD86_9VIBR</name>
<comment type="caution">
    <text evidence="3">The sequence shown here is derived from an EMBL/GenBank/DDBJ whole genome shotgun (WGS) entry which is preliminary data.</text>
</comment>
<dbReference type="Proteomes" id="UP000075346">
    <property type="component" value="Unassembled WGS sequence"/>
</dbReference>
<evidence type="ECO:0000313" key="3">
    <source>
        <dbReference type="EMBL" id="KYN23710.1"/>
    </source>
</evidence>
<reference evidence="4 6" key="1">
    <citation type="submission" date="2015-12" db="EMBL/GenBank/DDBJ databases">
        <authorList>
            <person name="Tarr C.L."/>
            <person name="Gladney L.M."/>
        </authorList>
    </citation>
    <scope>NUCLEOTIDE SEQUENCE [LARGE SCALE GENOMIC DNA]</scope>
    <source>
        <strain evidence="4">2538-88</strain>
        <strain evidence="6">2756-81</strain>
    </source>
</reference>
<dbReference type="SUPFAM" id="SSF53146">
    <property type="entry name" value="Nitrogenase accessory factor-like"/>
    <property type="match status" value="1"/>
</dbReference>
<feature type="domain" description="Dinitrogenase iron-molybdenum cofactor biosynthesis" evidence="2">
    <location>
        <begin position="10"/>
        <end position="90"/>
    </location>
</feature>
<sequence length="159" mass="17183">MMIIAVPVNDQNVANHFTKAQRFALLDDRGNVLNYLDNPALSSEGCHGKKRLIAQLLAAKVNKVLVKNIGQKSLAKLLAGNVLVERVAGRNSLATVLSAGAMPLTEASQGRECRTESKSRCCGSRRERARGLIATPDTAAAMSPIKGFQVKGLRRLFKE</sequence>
<organism evidence="3 6">
    <name type="scientific">Vibrio cidicii</name>
    <dbReference type="NCBI Taxonomy" id="1763883"/>
    <lineage>
        <taxon>Bacteria</taxon>
        <taxon>Pseudomonadati</taxon>
        <taxon>Pseudomonadota</taxon>
        <taxon>Gammaproteobacteria</taxon>
        <taxon>Vibrionales</taxon>
        <taxon>Vibrionaceae</taxon>
        <taxon>Vibrio</taxon>
    </lineage>
</organism>